<dbReference type="WBParaSite" id="HPBE_0001820201-mRNA-1">
    <property type="protein sequence ID" value="HPBE_0001820201-mRNA-1"/>
    <property type="gene ID" value="HPBE_0001820201"/>
</dbReference>
<dbReference type="GO" id="GO:0032012">
    <property type="term" value="P:regulation of ARF protein signal transduction"/>
    <property type="evidence" value="ECO:0007669"/>
    <property type="project" value="TreeGrafter"/>
</dbReference>
<organism evidence="7">
    <name type="scientific">Heligmosomoides polygyrus</name>
    <name type="common">Parasitic roundworm</name>
    <dbReference type="NCBI Taxonomy" id="6339"/>
    <lineage>
        <taxon>Eukaryota</taxon>
        <taxon>Metazoa</taxon>
        <taxon>Ecdysozoa</taxon>
        <taxon>Nematoda</taxon>
        <taxon>Chromadorea</taxon>
        <taxon>Rhabditida</taxon>
        <taxon>Rhabditina</taxon>
        <taxon>Rhabditomorpha</taxon>
        <taxon>Strongyloidea</taxon>
        <taxon>Heligmosomidae</taxon>
        <taxon>Heligmosomoides</taxon>
    </lineage>
</organism>
<keyword evidence="2" id="KW-0479">Metal-binding</keyword>
<dbReference type="GO" id="GO:0030100">
    <property type="term" value="P:regulation of endocytosis"/>
    <property type="evidence" value="ECO:0007669"/>
    <property type="project" value="TreeGrafter"/>
</dbReference>
<dbReference type="Pfam" id="PF01412">
    <property type="entry name" value="ArfGap"/>
    <property type="match status" value="1"/>
</dbReference>
<keyword evidence="8" id="KW-1185">Reference proteome</keyword>
<dbReference type="Gene3D" id="1.10.220.150">
    <property type="entry name" value="Arf GTPase activating protein"/>
    <property type="match status" value="1"/>
</dbReference>
<dbReference type="PANTHER" id="PTHR46395">
    <property type="entry name" value="ADP-RIBOSYLATION FACTOR GTPASE-ACTIVATING PROTEIN 1"/>
    <property type="match status" value="1"/>
</dbReference>
<accession>A0A3P8BXA4</accession>
<keyword evidence="4" id="KW-0862">Zinc</keyword>
<sequence length="203" mass="22071">MYCVVFSFVRSVTMDKWKDLELAKMRVGGNQKFRQFLESQPEYREDWSLNDKYHSRAAALYRDKIATEADGKEWSAATSSARNYVPSALNSGTRPGGDLPRHASGSSLGSYYGGGSSSVHTDSGGYNAGGSTQSKVLEPNELETLKVGRGIALTRACVPYVNIREVVKNNGASTSEAQGEGWCFIAEGKEFDSCALPPSFCIL</sequence>
<keyword evidence="1" id="KW-0343">GTPase activation</keyword>
<evidence type="ECO:0000313" key="9">
    <source>
        <dbReference type="WBParaSite" id="HPBE_0001820201-mRNA-1"/>
    </source>
</evidence>
<gene>
    <name evidence="7" type="ORF">HPBE_LOCUS18201</name>
</gene>
<feature type="domain" description="Arf-GAP" evidence="6">
    <location>
        <begin position="1"/>
        <end position="74"/>
    </location>
</feature>
<dbReference type="InterPro" id="IPR037278">
    <property type="entry name" value="ARFGAP/RecO"/>
</dbReference>
<evidence type="ECO:0000256" key="5">
    <source>
        <dbReference type="SAM" id="MobiDB-lite"/>
    </source>
</evidence>
<evidence type="ECO:0000313" key="8">
    <source>
        <dbReference type="Proteomes" id="UP000050761"/>
    </source>
</evidence>
<dbReference type="InterPro" id="IPR038508">
    <property type="entry name" value="ArfGAP_dom_sf"/>
</dbReference>
<protein>
    <submittedName>
        <fullName evidence="9">Arf-GAP domain-containing protein</fullName>
    </submittedName>
</protein>
<evidence type="ECO:0000256" key="4">
    <source>
        <dbReference type="ARBA" id="ARBA00022833"/>
    </source>
</evidence>
<name>A0A3P8BXA4_HELPZ</name>
<proteinExistence type="predicted"/>
<dbReference type="OrthoDB" id="983479at2759"/>
<feature type="region of interest" description="Disordered" evidence="5">
    <location>
        <begin position="85"/>
        <end position="105"/>
    </location>
</feature>
<dbReference type="PANTHER" id="PTHR46395:SF1">
    <property type="entry name" value="ADP-RIBOSYLATION FACTOR GTPASE-ACTIVATING PROTEIN 1"/>
    <property type="match status" value="1"/>
</dbReference>
<reference evidence="7 8" key="1">
    <citation type="submission" date="2018-11" db="EMBL/GenBank/DDBJ databases">
        <authorList>
            <consortium name="Pathogen Informatics"/>
        </authorList>
    </citation>
    <scope>NUCLEOTIDE SEQUENCE [LARGE SCALE GENOMIC DNA]</scope>
</reference>
<dbReference type="GO" id="GO:0008270">
    <property type="term" value="F:zinc ion binding"/>
    <property type="evidence" value="ECO:0007669"/>
    <property type="project" value="UniProtKB-KW"/>
</dbReference>
<dbReference type="GO" id="GO:0000139">
    <property type="term" value="C:Golgi membrane"/>
    <property type="evidence" value="ECO:0007669"/>
    <property type="project" value="TreeGrafter"/>
</dbReference>
<evidence type="ECO:0000259" key="6">
    <source>
        <dbReference type="SMART" id="SM00105"/>
    </source>
</evidence>
<dbReference type="InterPro" id="IPR001164">
    <property type="entry name" value="ArfGAP_dom"/>
</dbReference>
<evidence type="ECO:0000256" key="2">
    <source>
        <dbReference type="ARBA" id="ARBA00022723"/>
    </source>
</evidence>
<evidence type="ECO:0000256" key="3">
    <source>
        <dbReference type="ARBA" id="ARBA00022771"/>
    </source>
</evidence>
<dbReference type="AlphaFoldDB" id="A0A3P8BXA4"/>
<dbReference type="SUPFAM" id="SSF57863">
    <property type="entry name" value="ArfGap/RecO-like zinc finger"/>
    <property type="match status" value="1"/>
</dbReference>
<evidence type="ECO:0000256" key="1">
    <source>
        <dbReference type="ARBA" id="ARBA00022468"/>
    </source>
</evidence>
<evidence type="ECO:0000313" key="7">
    <source>
        <dbReference type="EMBL" id="VDP10865.1"/>
    </source>
</evidence>
<dbReference type="GO" id="GO:0005096">
    <property type="term" value="F:GTPase activator activity"/>
    <property type="evidence" value="ECO:0007669"/>
    <property type="project" value="UniProtKB-KW"/>
</dbReference>
<dbReference type="Proteomes" id="UP000050761">
    <property type="component" value="Unassembled WGS sequence"/>
</dbReference>
<dbReference type="SMART" id="SM00105">
    <property type="entry name" value="ArfGap"/>
    <property type="match status" value="1"/>
</dbReference>
<keyword evidence="3" id="KW-0863">Zinc-finger</keyword>
<reference evidence="9" key="2">
    <citation type="submission" date="2019-09" db="UniProtKB">
        <authorList>
            <consortium name="WormBaseParasite"/>
        </authorList>
    </citation>
    <scope>IDENTIFICATION</scope>
</reference>
<dbReference type="EMBL" id="UZAH01030533">
    <property type="protein sequence ID" value="VDP10865.1"/>
    <property type="molecule type" value="Genomic_DNA"/>
</dbReference>